<name>A0A136WG38_9FIRM</name>
<evidence type="ECO:0000313" key="2">
    <source>
        <dbReference type="EMBL" id="KXL53526.1"/>
    </source>
</evidence>
<dbReference type="RefSeq" id="WP_066084769.1">
    <property type="nucleotide sequence ID" value="NZ_LRVM01000002.1"/>
</dbReference>
<proteinExistence type="predicted"/>
<reference evidence="2 3" key="1">
    <citation type="submission" date="2016-01" db="EMBL/GenBank/DDBJ databases">
        <title>Genome sequence of Clostridium neopropionicum X4, DSM-3847.</title>
        <authorList>
            <person name="Poehlein A."/>
            <person name="Beck M.H."/>
            <person name="Bengelsdorf F.R."/>
            <person name="Daniel R."/>
            <person name="Duerre P."/>
        </authorList>
    </citation>
    <scope>NUCLEOTIDE SEQUENCE [LARGE SCALE GENOMIC DNA]</scope>
    <source>
        <strain evidence="2 3">DSM-3847</strain>
    </source>
</reference>
<protein>
    <submittedName>
        <fullName evidence="2">Uncharacterized protein</fullName>
    </submittedName>
</protein>
<feature type="transmembrane region" description="Helical" evidence="1">
    <location>
        <begin position="40"/>
        <end position="69"/>
    </location>
</feature>
<dbReference type="EMBL" id="LRVM01000002">
    <property type="protein sequence ID" value="KXL53526.1"/>
    <property type="molecule type" value="Genomic_DNA"/>
</dbReference>
<keyword evidence="1" id="KW-0472">Membrane</keyword>
<accession>A0A136WG38</accession>
<evidence type="ECO:0000256" key="1">
    <source>
        <dbReference type="SAM" id="Phobius"/>
    </source>
</evidence>
<organism evidence="2 3">
    <name type="scientific">Anaerotignum neopropionicum</name>
    <dbReference type="NCBI Taxonomy" id="36847"/>
    <lineage>
        <taxon>Bacteria</taxon>
        <taxon>Bacillati</taxon>
        <taxon>Bacillota</taxon>
        <taxon>Clostridia</taxon>
        <taxon>Lachnospirales</taxon>
        <taxon>Anaerotignaceae</taxon>
        <taxon>Anaerotignum</taxon>
    </lineage>
</organism>
<dbReference type="Proteomes" id="UP000070539">
    <property type="component" value="Unassembled WGS sequence"/>
</dbReference>
<dbReference type="OrthoDB" id="2085427at2"/>
<gene>
    <name evidence="2" type="ORF">CLNEO_07520</name>
</gene>
<evidence type="ECO:0000313" key="3">
    <source>
        <dbReference type="Proteomes" id="UP000070539"/>
    </source>
</evidence>
<keyword evidence="1" id="KW-0812">Transmembrane</keyword>
<keyword evidence="3" id="KW-1185">Reference proteome</keyword>
<dbReference type="AlphaFoldDB" id="A0A136WG38"/>
<keyword evidence="1" id="KW-1133">Transmembrane helix</keyword>
<sequence length="76" mass="8291">MKKMILGMGLFVCGFLGVIALLTATVLCPIIPWSYNNIEGWLGVILGMQLQLPLIVFFATGVMGLVICVKEAYQTK</sequence>
<comment type="caution">
    <text evidence="2">The sequence shown here is derived from an EMBL/GenBank/DDBJ whole genome shotgun (WGS) entry which is preliminary data.</text>
</comment>
<dbReference type="STRING" id="36847.CLNEO_07520"/>